<name>A0A225WE30_9STRA</name>
<gene>
    <name evidence="1" type="ORF">PHMEG_00010840</name>
</gene>
<dbReference type="AlphaFoldDB" id="A0A225WE30"/>
<dbReference type="EMBL" id="NBNE01001111">
    <property type="protein sequence ID" value="OWZ15498.1"/>
    <property type="molecule type" value="Genomic_DNA"/>
</dbReference>
<keyword evidence="2" id="KW-1185">Reference proteome</keyword>
<protein>
    <submittedName>
        <fullName evidence="1">Uncharacterized protein</fullName>
    </submittedName>
</protein>
<evidence type="ECO:0000313" key="1">
    <source>
        <dbReference type="EMBL" id="OWZ15498.1"/>
    </source>
</evidence>
<proteinExistence type="predicted"/>
<comment type="caution">
    <text evidence="1">The sequence shown here is derived from an EMBL/GenBank/DDBJ whole genome shotgun (WGS) entry which is preliminary data.</text>
</comment>
<reference evidence="2" key="1">
    <citation type="submission" date="2017-03" db="EMBL/GenBank/DDBJ databases">
        <title>Phytopthora megakarya and P. palmivora, two closely related causual agents of cacao black pod achieved similar genome size and gene model numbers by different mechanisms.</title>
        <authorList>
            <person name="Ali S."/>
            <person name="Shao J."/>
            <person name="Larry D.J."/>
            <person name="Kronmiller B."/>
            <person name="Shen D."/>
            <person name="Strem M.D."/>
            <person name="Melnick R.L."/>
            <person name="Guiltinan M.J."/>
            <person name="Tyler B.M."/>
            <person name="Meinhardt L.W."/>
            <person name="Bailey B.A."/>
        </authorList>
    </citation>
    <scope>NUCLEOTIDE SEQUENCE [LARGE SCALE GENOMIC DNA]</scope>
    <source>
        <strain evidence="2">zdho120</strain>
    </source>
</reference>
<evidence type="ECO:0000313" key="2">
    <source>
        <dbReference type="Proteomes" id="UP000198211"/>
    </source>
</evidence>
<organism evidence="1 2">
    <name type="scientific">Phytophthora megakarya</name>
    <dbReference type="NCBI Taxonomy" id="4795"/>
    <lineage>
        <taxon>Eukaryota</taxon>
        <taxon>Sar</taxon>
        <taxon>Stramenopiles</taxon>
        <taxon>Oomycota</taxon>
        <taxon>Peronosporomycetes</taxon>
        <taxon>Peronosporales</taxon>
        <taxon>Peronosporaceae</taxon>
        <taxon>Phytophthora</taxon>
    </lineage>
</organism>
<accession>A0A225WE30</accession>
<sequence length="108" mass="11975">MVIFVIAYVMPILFWLVILSKHGSETQELKLHTGTSTIQGVGLLLHGTNIPFVLAVHALSVREFIQEPTSCLGFSSVHHQYGMRRAIMITVGQDNPYSIVEHCSLNKG</sequence>
<dbReference type="Proteomes" id="UP000198211">
    <property type="component" value="Unassembled WGS sequence"/>
</dbReference>